<dbReference type="GO" id="GO:0003676">
    <property type="term" value="F:nucleic acid binding"/>
    <property type="evidence" value="ECO:0007669"/>
    <property type="project" value="InterPro"/>
</dbReference>
<comment type="similarity">
    <text evidence="1">Belongs to the mTERF family.</text>
</comment>
<evidence type="ECO:0000313" key="3">
    <source>
        <dbReference type="EMBL" id="KAK1168665.1"/>
    </source>
</evidence>
<dbReference type="Gene3D" id="1.25.70.10">
    <property type="entry name" value="Transcription termination factor 3, mitochondrial"/>
    <property type="match status" value="1"/>
</dbReference>
<proteinExistence type="inferred from homology"/>
<comment type="caution">
    <text evidence="3">The sequence shown here is derived from an EMBL/GenBank/DDBJ whole genome shotgun (WGS) entry which is preliminary data.</text>
</comment>
<reference evidence="3" key="1">
    <citation type="submission" date="2022-02" db="EMBL/GenBank/DDBJ databases">
        <title>Atlantic sturgeon de novo genome assembly.</title>
        <authorList>
            <person name="Stock M."/>
            <person name="Klopp C."/>
            <person name="Guiguen Y."/>
            <person name="Cabau C."/>
            <person name="Parinello H."/>
            <person name="Santidrian Yebra-Pimentel E."/>
            <person name="Kuhl H."/>
            <person name="Dirks R.P."/>
            <person name="Guessner J."/>
            <person name="Wuertz S."/>
            <person name="Du K."/>
            <person name="Schartl M."/>
        </authorList>
    </citation>
    <scope>NUCLEOTIDE SEQUENCE</scope>
    <source>
        <strain evidence="3">STURGEONOMICS-FGT-2020</strain>
        <tissue evidence="3">Whole blood</tissue>
    </source>
</reference>
<dbReference type="InterPro" id="IPR038538">
    <property type="entry name" value="MTERF_sf"/>
</dbReference>
<dbReference type="InterPro" id="IPR003690">
    <property type="entry name" value="MTERF"/>
</dbReference>
<dbReference type="SMART" id="SM00733">
    <property type="entry name" value="Mterf"/>
    <property type="match status" value="2"/>
</dbReference>
<dbReference type="EMBL" id="JAGXEW010000008">
    <property type="protein sequence ID" value="KAK1168665.1"/>
    <property type="molecule type" value="Genomic_DNA"/>
</dbReference>
<evidence type="ECO:0000256" key="1">
    <source>
        <dbReference type="ARBA" id="ARBA00007692"/>
    </source>
</evidence>
<dbReference type="AlphaFoldDB" id="A0AAD8DG32"/>
<name>A0AAD8DG32_ACIOX</name>
<accession>A0AAD8DG32</accession>
<keyword evidence="4" id="KW-1185">Reference proteome</keyword>
<dbReference type="Proteomes" id="UP001230051">
    <property type="component" value="Unassembled WGS sequence"/>
</dbReference>
<evidence type="ECO:0000256" key="2">
    <source>
        <dbReference type="ARBA" id="ARBA00022946"/>
    </source>
</evidence>
<organism evidence="3 4">
    <name type="scientific">Acipenser oxyrinchus oxyrinchus</name>
    <dbReference type="NCBI Taxonomy" id="40147"/>
    <lineage>
        <taxon>Eukaryota</taxon>
        <taxon>Metazoa</taxon>
        <taxon>Chordata</taxon>
        <taxon>Craniata</taxon>
        <taxon>Vertebrata</taxon>
        <taxon>Euteleostomi</taxon>
        <taxon>Actinopterygii</taxon>
        <taxon>Chondrostei</taxon>
        <taxon>Acipenseriformes</taxon>
        <taxon>Acipenseridae</taxon>
        <taxon>Acipenser</taxon>
    </lineage>
</organism>
<keyword evidence="2" id="KW-0809">Transit peptide</keyword>
<evidence type="ECO:0000313" key="4">
    <source>
        <dbReference type="Proteomes" id="UP001230051"/>
    </source>
</evidence>
<dbReference type="Pfam" id="PF02536">
    <property type="entry name" value="mTERF"/>
    <property type="match status" value="1"/>
</dbReference>
<protein>
    <submittedName>
        <fullName evidence="3">Transcription termination factor 4, mitochondrial-like</fullName>
    </submittedName>
</protein>
<sequence length="124" mass="13691">MDLGFTDDQVIRLCEGAYSQTAPLKTQGLATLSTITTLGLNTGSILRVPEKCPELSRVNGNQLQQRIDSLRKLGLLEGSLQRVVSHCPHILTLTPKRLGTMVCFLREECQFTGQQREPPTLVKA</sequence>
<gene>
    <name evidence="3" type="ORF">AOXY_G9473</name>
</gene>